<reference evidence="1 2" key="1">
    <citation type="submission" date="2018-09" db="EMBL/GenBank/DDBJ databases">
        <title>Nocardia yunnanensis sp. nov., an actinomycete isolated from a soil sample.</title>
        <authorList>
            <person name="Zhang J."/>
        </authorList>
    </citation>
    <scope>NUCLEOTIDE SEQUENCE [LARGE SCALE GENOMIC DNA]</scope>
    <source>
        <strain evidence="1 2">CFHS0054</strain>
    </source>
</reference>
<dbReference type="EMBL" id="CP032568">
    <property type="protein sequence ID" value="AYF75961.1"/>
    <property type="molecule type" value="Genomic_DNA"/>
</dbReference>
<dbReference type="InterPro" id="IPR025680">
    <property type="entry name" value="DddI"/>
</dbReference>
<dbReference type="KEGG" id="nyu:D7D52_21330"/>
<protein>
    <submittedName>
        <fullName evidence="1">Uncharacterized protein</fullName>
    </submittedName>
</protein>
<evidence type="ECO:0000313" key="2">
    <source>
        <dbReference type="Proteomes" id="UP000267164"/>
    </source>
</evidence>
<evidence type="ECO:0000313" key="1">
    <source>
        <dbReference type="EMBL" id="AYF75961.1"/>
    </source>
</evidence>
<keyword evidence="2" id="KW-1185">Reference proteome</keyword>
<dbReference type="Pfam" id="PF14430">
    <property type="entry name" value="Imm1"/>
    <property type="match status" value="1"/>
</dbReference>
<dbReference type="Proteomes" id="UP000267164">
    <property type="component" value="Chromosome"/>
</dbReference>
<name>A0A386ZE82_9NOCA</name>
<organism evidence="1 2">
    <name type="scientific">Nocardia yunnanensis</name>
    <dbReference type="NCBI Taxonomy" id="2382165"/>
    <lineage>
        <taxon>Bacteria</taxon>
        <taxon>Bacillati</taxon>
        <taxon>Actinomycetota</taxon>
        <taxon>Actinomycetes</taxon>
        <taxon>Mycobacteriales</taxon>
        <taxon>Nocardiaceae</taxon>
        <taxon>Nocardia</taxon>
    </lineage>
</organism>
<sequence>MGLTTRIFGRLWEISFLRISTRNTGNPVVPASGPELAGCIDEIVEIGDSECNFLTVTVKNPSGHVLIDLGVGVRLDKPAASIFFDGPGGAFFSRGKESAKKTLSYNNFGNEVLFPGYFEIDFESAKSALTRFFATSYQRPDNIQWQDWLDEHSARYE</sequence>
<proteinExistence type="predicted"/>
<accession>A0A386ZE82</accession>
<dbReference type="RefSeq" id="WP_120738993.1">
    <property type="nucleotide sequence ID" value="NZ_CP032568.1"/>
</dbReference>
<dbReference type="AlphaFoldDB" id="A0A386ZE82"/>
<gene>
    <name evidence="1" type="ORF">D7D52_21330</name>
</gene>